<dbReference type="EMBL" id="JOJR01001185">
    <property type="protein sequence ID" value="RCN31971.1"/>
    <property type="molecule type" value="Genomic_DNA"/>
</dbReference>
<name>A0A368FIC2_ANCCA</name>
<sequence length="349" mass="38069">MRQSRKILAKLLALDSRRIKPSIVDDSATILAAEAATVFFLLEQDFLDIAPFIARSSQAAALMDTVITQMRGIHKSIIEEVPRRSLPEYYAGLTTQSSHMAETAKAPTFLGIPPLEGVPKNLSVAPKRRKFRSYIKLDPWPTEVDKSIPTTDPISSSEILSAKISTLPLSDYHESARSNTPPGKIDMFANFNPNPAKNPSEDRPPTDIGTRGCTLSEASACNSFEEAKIVPNPNKNPRTGSSSSTSLYTAAEASKTLNSAFNNSTQSKVKSKSVSKNGVKHSKTPDPLKSRVRKGRRTKTKSKSKKGGHGKKAKKIVIKQELLAQSPAVKSPPLRTVSTVDSLLRNYLM</sequence>
<feature type="compositionally biased region" description="Basic residues" evidence="1">
    <location>
        <begin position="269"/>
        <end position="282"/>
    </location>
</feature>
<dbReference type="Proteomes" id="UP000252519">
    <property type="component" value="Unassembled WGS sequence"/>
</dbReference>
<feature type="region of interest" description="Disordered" evidence="1">
    <location>
        <begin position="226"/>
        <end position="247"/>
    </location>
</feature>
<dbReference type="AlphaFoldDB" id="A0A368FIC2"/>
<comment type="caution">
    <text evidence="2">The sequence shown here is derived from an EMBL/GenBank/DDBJ whole genome shotgun (WGS) entry which is preliminary data.</text>
</comment>
<evidence type="ECO:0000313" key="3">
    <source>
        <dbReference type="Proteomes" id="UP000252519"/>
    </source>
</evidence>
<feature type="region of interest" description="Disordered" evidence="1">
    <location>
        <begin position="172"/>
        <end position="213"/>
    </location>
</feature>
<evidence type="ECO:0000256" key="1">
    <source>
        <dbReference type="SAM" id="MobiDB-lite"/>
    </source>
</evidence>
<feature type="compositionally biased region" description="Polar residues" evidence="1">
    <location>
        <begin position="233"/>
        <end position="247"/>
    </location>
</feature>
<dbReference type="OrthoDB" id="5874745at2759"/>
<evidence type="ECO:0000313" key="2">
    <source>
        <dbReference type="EMBL" id="RCN31971.1"/>
    </source>
</evidence>
<feature type="compositionally biased region" description="Low complexity" evidence="1">
    <location>
        <begin position="188"/>
        <end position="198"/>
    </location>
</feature>
<gene>
    <name evidence="2" type="ORF">ANCCAN_22245</name>
</gene>
<proteinExistence type="predicted"/>
<reference evidence="2 3" key="1">
    <citation type="submission" date="2014-10" db="EMBL/GenBank/DDBJ databases">
        <title>Draft genome of the hookworm Ancylostoma caninum.</title>
        <authorList>
            <person name="Mitreva M."/>
        </authorList>
    </citation>
    <scope>NUCLEOTIDE SEQUENCE [LARGE SCALE GENOMIC DNA]</scope>
    <source>
        <strain evidence="2 3">Baltimore</strain>
    </source>
</reference>
<protein>
    <submittedName>
        <fullName evidence="2">Uncharacterized protein</fullName>
    </submittedName>
</protein>
<organism evidence="2 3">
    <name type="scientific">Ancylostoma caninum</name>
    <name type="common">Dog hookworm</name>
    <dbReference type="NCBI Taxonomy" id="29170"/>
    <lineage>
        <taxon>Eukaryota</taxon>
        <taxon>Metazoa</taxon>
        <taxon>Ecdysozoa</taxon>
        <taxon>Nematoda</taxon>
        <taxon>Chromadorea</taxon>
        <taxon>Rhabditida</taxon>
        <taxon>Rhabditina</taxon>
        <taxon>Rhabditomorpha</taxon>
        <taxon>Strongyloidea</taxon>
        <taxon>Ancylostomatidae</taxon>
        <taxon>Ancylostomatinae</taxon>
        <taxon>Ancylostoma</taxon>
    </lineage>
</organism>
<feature type="compositionally biased region" description="Basic residues" evidence="1">
    <location>
        <begin position="290"/>
        <end position="314"/>
    </location>
</feature>
<accession>A0A368FIC2</accession>
<feature type="region of interest" description="Disordered" evidence="1">
    <location>
        <begin position="259"/>
        <end position="314"/>
    </location>
</feature>
<keyword evidence="3" id="KW-1185">Reference proteome</keyword>